<name>A0A2G4F5R6_9CYAN</name>
<dbReference type="Proteomes" id="UP000226442">
    <property type="component" value="Unassembled WGS sequence"/>
</dbReference>
<dbReference type="EMBL" id="NXIB02000005">
    <property type="protein sequence ID" value="PHX57124.1"/>
    <property type="molecule type" value="Genomic_DNA"/>
</dbReference>
<evidence type="ECO:0000313" key="2">
    <source>
        <dbReference type="Proteomes" id="UP000226442"/>
    </source>
</evidence>
<accession>A0A2G4F5R6</accession>
<dbReference type="AlphaFoldDB" id="A0A2G4F5R6"/>
<reference evidence="1" key="1">
    <citation type="submission" date="2017-10" db="EMBL/GenBank/DDBJ databases">
        <title>Draft genome sequence of the planktic cyanobacteria Tychonema bourrellyi isolated from alpine lentic freshwater.</title>
        <authorList>
            <person name="Tett A."/>
            <person name="Armanini F."/>
            <person name="Asnicar F."/>
            <person name="Boscaini A."/>
            <person name="Pasolli E."/>
            <person name="Zolfo M."/>
            <person name="Donati C."/>
            <person name="Salmaso N."/>
            <person name="Segata N."/>
        </authorList>
    </citation>
    <scope>NUCLEOTIDE SEQUENCE</scope>
    <source>
        <strain evidence="1">FEM_GT703</strain>
    </source>
</reference>
<keyword evidence="2" id="KW-1185">Reference proteome</keyword>
<sequence>MEEGRRKKEEVRRKKEEGSTTGFILNEVEEFRINPVVGFSAPLRLGTRKQEECLYNKLFTHLYFMLDSAKLNNICSSTTTRPCLC</sequence>
<organism evidence="1 2">
    <name type="scientific">Tychonema bourrellyi FEM_GT703</name>
    <dbReference type="NCBI Taxonomy" id="2040638"/>
    <lineage>
        <taxon>Bacteria</taxon>
        <taxon>Bacillati</taxon>
        <taxon>Cyanobacteriota</taxon>
        <taxon>Cyanophyceae</taxon>
        <taxon>Oscillatoriophycideae</taxon>
        <taxon>Oscillatoriales</taxon>
        <taxon>Microcoleaceae</taxon>
        <taxon>Tychonema</taxon>
    </lineage>
</organism>
<evidence type="ECO:0000313" key="1">
    <source>
        <dbReference type="EMBL" id="PHX57124.1"/>
    </source>
</evidence>
<gene>
    <name evidence="1" type="ORF">CP500_001620</name>
</gene>
<proteinExistence type="predicted"/>
<protein>
    <submittedName>
        <fullName evidence="1">Uncharacterized protein</fullName>
    </submittedName>
</protein>
<comment type="caution">
    <text evidence="1">The sequence shown here is derived from an EMBL/GenBank/DDBJ whole genome shotgun (WGS) entry which is preliminary data.</text>
</comment>